<feature type="compositionally biased region" description="Basic and acidic residues" evidence="1">
    <location>
        <begin position="429"/>
        <end position="445"/>
    </location>
</feature>
<name>A0A2A2JNW5_9BILA</name>
<dbReference type="OrthoDB" id="5875488at2759"/>
<protein>
    <submittedName>
        <fullName evidence="3">Uncharacterized protein</fullName>
    </submittedName>
</protein>
<keyword evidence="4" id="KW-1185">Reference proteome</keyword>
<evidence type="ECO:0000256" key="2">
    <source>
        <dbReference type="SAM" id="Phobius"/>
    </source>
</evidence>
<evidence type="ECO:0000313" key="3">
    <source>
        <dbReference type="EMBL" id="PAV63199.1"/>
    </source>
</evidence>
<feature type="compositionally biased region" description="Acidic residues" evidence="1">
    <location>
        <begin position="708"/>
        <end position="718"/>
    </location>
</feature>
<dbReference type="AlphaFoldDB" id="A0A2A2JNW5"/>
<feature type="compositionally biased region" description="Basic and acidic residues" evidence="1">
    <location>
        <begin position="636"/>
        <end position="662"/>
    </location>
</feature>
<feature type="region of interest" description="Disordered" evidence="1">
    <location>
        <begin position="682"/>
        <end position="726"/>
    </location>
</feature>
<feature type="region of interest" description="Disordered" evidence="1">
    <location>
        <begin position="428"/>
        <end position="449"/>
    </location>
</feature>
<keyword evidence="2" id="KW-1133">Transmembrane helix</keyword>
<reference evidence="3 4" key="1">
    <citation type="journal article" date="2017" name="Curr. Biol.">
        <title>Genome architecture and evolution of a unichromosomal asexual nematode.</title>
        <authorList>
            <person name="Fradin H."/>
            <person name="Zegar C."/>
            <person name="Gutwein M."/>
            <person name="Lucas J."/>
            <person name="Kovtun M."/>
            <person name="Corcoran D."/>
            <person name="Baugh L.R."/>
            <person name="Kiontke K."/>
            <person name="Gunsalus K."/>
            <person name="Fitch D.H."/>
            <person name="Piano F."/>
        </authorList>
    </citation>
    <scope>NUCLEOTIDE SEQUENCE [LARGE SCALE GENOMIC DNA]</scope>
    <source>
        <strain evidence="3">PF1309</strain>
    </source>
</reference>
<accession>A0A2A2JNW5</accession>
<keyword evidence="2" id="KW-0812">Transmembrane</keyword>
<gene>
    <name evidence="3" type="ORF">WR25_06876</name>
</gene>
<feature type="region of interest" description="Disordered" evidence="1">
    <location>
        <begin position="632"/>
        <end position="667"/>
    </location>
</feature>
<comment type="caution">
    <text evidence="3">The sequence shown here is derived from an EMBL/GenBank/DDBJ whole genome shotgun (WGS) entry which is preliminary data.</text>
</comment>
<sequence length="779" mass="89574">MGRIGFDEEKRTALFEKQRPLAQMKRVCWRAYDYLDCMKKCPSTPEHVKFTKFTRNKCKFALRDLDEQLQCITRYHTFIRLRCSSFQKESVQQRRLNVSFTPSEESCRLLNLNLLCLENHIVNYCPRAKKIFTRYNFRDYFLNFVLPEDDLLFDEDDLDACQVAQQPDGIEFTDSIETTTDTTSTYDDYPEADTQVYFKSRLPKSALFQFTPFPDLTGGTAMVKILPTDPGDAERARTEERQAFTELLDELITSTELNEFEKSQEPDEDHEDRAEVPVIVGGKNETSNKKEHEGEEIFIDVKSAEKNEDERLPEHHEDHEDTTAEIPMATDSHATAEMATESYEDLPTKNVLHKTKDISAEKFEKVKDKSEEKIETQVESTVKTERTPVLAVTEMINDTVVRHSNEGDEIFLDVNDRLNEKVDYAVTDKSSKEVHSHEKAPEKTPEPAPKFEVPELIFGSKEKADEGAGVRVDPIDHKANDEKYKLALNETMAAPETEDLYDGVEEMTDGPYEATDELPTQKGKEYEKYETSPQINIVPIVTRTMNKKHDINLGREIVIESSSPRGMTTSRKKIFSGDHSLEDVPPNFMYSSSRGHYRTTPKYIADNTNPESSYEEFVPLEIDTSTLMGIENSTTSHEHPHESTEFISADGRKPDHHPDDPTRPMFSDKPIIKKILNWDQADSGEGETSLERNNRKKIHENQEHPQESDYEYEVDSPESEDHPDSDVDTLLSWPHFPIVVVICLLILALFLCILIFICCRRKTATYDIQKIKPEDQPIL</sequence>
<evidence type="ECO:0000313" key="4">
    <source>
        <dbReference type="Proteomes" id="UP000218231"/>
    </source>
</evidence>
<dbReference type="EMBL" id="LIAE01010326">
    <property type="protein sequence ID" value="PAV63199.1"/>
    <property type="molecule type" value="Genomic_DNA"/>
</dbReference>
<evidence type="ECO:0000256" key="1">
    <source>
        <dbReference type="SAM" id="MobiDB-lite"/>
    </source>
</evidence>
<organism evidence="3 4">
    <name type="scientific">Diploscapter pachys</name>
    <dbReference type="NCBI Taxonomy" id="2018661"/>
    <lineage>
        <taxon>Eukaryota</taxon>
        <taxon>Metazoa</taxon>
        <taxon>Ecdysozoa</taxon>
        <taxon>Nematoda</taxon>
        <taxon>Chromadorea</taxon>
        <taxon>Rhabditida</taxon>
        <taxon>Rhabditina</taxon>
        <taxon>Rhabditomorpha</taxon>
        <taxon>Rhabditoidea</taxon>
        <taxon>Rhabditidae</taxon>
        <taxon>Diploscapter</taxon>
    </lineage>
</organism>
<keyword evidence="2" id="KW-0472">Membrane</keyword>
<dbReference type="Proteomes" id="UP000218231">
    <property type="component" value="Unassembled WGS sequence"/>
</dbReference>
<feature type="compositionally biased region" description="Basic and acidic residues" evidence="1">
    <location>
        <begin position="689"/>
        <end position="707"/>
    </location>
</feature>
<feature type="transmembrane region" description="Helical" evidence="2">
    <location>
        <begin position="736"/>
        <end position="759"/>
    </location>
</feature>
<proteinExistence type="predicted"/>